<gene>
    <name evidence="3" type="ORF">SAMN04488075_1166</name>
</gene>
<feature type="compositionally biased region" description="Low complexity" evidence="1">
    <location>
        <begin position="77"/>
        <end position="106"/>
    </location>
</feature>
<evidence type="ECO:0000313" key="4">
    <source>
        <dbReference type="Proteomes" id="UP000199125"/>
    </source>
</evidence>
<evidence type="ECO:0000256" key="2">
    <source>
        <dbReference type="SAM" id="Phobius"/>
    </source>
</evidence>
<organism evidence="3 4">
    <name type="scientific">Paracoccus alkenifer</name>
    <dbReference type="NCBI Taxonomy" id="65735"/>
    <lineage>
        <taxon>Bacteria</taxon>
        <taxon>Pseudomonadati</taxon>
        <taxon>Pseudomonadota</taxon>
        <taxon>Alphaproteobacteria</taxon>
        <taxon>Rhodobacterales</taxon>
        <taxon>Paracoccaceae</taxon>
        <taxon>Paracoccus</taxon>
    </lineage>
</organism>
<evidence type="ECO:0000256" key="1">
    <source>
        <dbReference type="SAM" id="MobiDB-lite"/>
    </source>
</evidence>
<protein>
    <submittedName>
        <fullName evidence="3">Uncharacterized protein</fullName>
    </submittedName>
</protein>
<proteinExistence type="predicted"/>
<feature type="transmembrane region" description="Helical" evidence="2">
    <location>
        <begin position="18"/>
        <end position="39"/>
    </location>
</feature>
<keyword evidence="2" id="KW-0812">Transmembrane</keyword>
<keyword evidence="2" id="KW-0472">Membrane</keyword>
<sequence>MSFNEDDPARSVRKHRPAIWGIIIAVAIAVLLAVVLLPLGSGDDPLRGEVVAPGGTAAPVSDSAVPNPTVTPPGGQPAEEAPVLPDAAAPDAAAPGIAGEPETPGN</sequence>
<keyword evidence="4" id="KW-1185">Reference proteome</keyword>
<dbReference type="Proteomes" id="UP000199125">
    <property type="component" value="Unassembled WGS sequence"/>
</dbReference>
<evidence type="ECO:0000313" key="3">
    <source>
        <dbReference type="EMBL" id="SEH80463.1"/>
    </source>
</evidence>
<accession>A0A1H6L7R4</accession>
<dbReference type="AlphaFoldDB" id="A0A1H6L7R4"/>
<reference evidence="4" key="1">
    <citation type="submission" date="2016-10" db="EMBL/GenBank/DDBJ databases">
        <authorList>
            <person name="Varghese N."/>
            <person name="Submissions S."/>
        </authorList>
    </citation>
    <scope>NUCLEOTIDE SEQUENCE [LARGE SCALE GENOMIC DNA]</scope>
    <source>
        <strain evidence="4">DSM 11593</strain>
    </source>
</reference>
<feature type="region of interest" description="Disordered" evidence="1">
    <location>
        <begin position="45"/>
        <end position="106"/>
    </location>
</feature>
<dbReference type="RefSeq" id="WP_090846320.1">
    <property type="nucleotide sequence ID" value="NZ_FNXG01000002.1"/>
</dbReference>
<name>A0A1H6L7R4_9RHOB</name>
<dbReference type="OrthoDB" id="7778940at2"/>
<dbReference type="EMBL" id="FNXG01000002">
    <property type="protein sequence ID" value="SEH80463.1"/>
    <property type="molecule type" value="Genomic_DNA"/>
</dbReference>
<keyword evidence="2" id="KW-1133">Transmembrane helix</keyword>